<evidence type="ECO:0000256" key="1">
    <source>
        <dbReference type="ARBA" id="ARBA00004123"/>
    </source>
</evidence>
<feature type="compositionally biased region" description="Acidic residues" evidence="4">
    <location>
        <begin position="655"/>
        <end position="664"/>
    </location>
</feature>
<feature type="compositionally biased region" description="Basic and acidic residues" evidence="4">
    <location>
        <begin position="363"/>
        <end position="381"/>
    </location>
</feature>
<comment type="subcellular location">
    <subcellularLocation>
        <location evidence="1">Nucleus</location>
    </subcellularLocation>
</comment>
<evidence type="ECO:0000313" key="5">
    <source>
        <dbReference type="EMBL" id="JAP82363.1"/>
    </source>
</evidence>
<feature type="region of interest" description="Disordered" evidence="4">
    <location>
        <begin position="751"/>
        <end position="790"/>
    </location>
</feature>
<keyword evidence="2" id="KW-0597">Phosphoprotein</keyword>
<dbReference type="GO" id="GO:0010997">
    <property type="term" value="F:anaphase-promoting complex binding"/>
    <property type="evidence" value="ECO:0007669"/>
    <property type="project" value="TreeGrafter"/>
</dbReference>
<sequence>MDLLFSQSEQASDQSLFSQKTDTISEAYSQHSPADTPSVGGTTQKLVHSSQVSQRPIDETTDERLQVIPEAEESSPQEGGLTKPCLSENPQPKLADSEASDVERDFAIDGEQEGDKPSAENVSRGDTQCHEVNDDNSDIKAEDSGIYSKRRNSNTVMDEDGSNHSVELPASALGENTHRRRRARLLDDSDDEDLASDSKLPEPIKSSTDVEQQVDSAVPDASNLNDDSIEVPPSAPEDDTARKPRRIRVLDDSDDDSASEPKSRDVEPAPNSDAVRTDESEAAGQSLLDACRRICDSSDDEAVDDVSRDSTSAHDDENSSGPWGPEGDGEVTGDVQKKERGSRKSAKKAMEELKQIYSTSQRMARERQMSLPYHEPERLSLKDFLQQRRSAGSESSSNCKKEEETTASTIPSLSKDPLLDDLPAVLDAPNGEDDQKCSGESEIIEPTPTEKQPTESSSVSKSSERVEMLHLSTRRRRNLEAIAAGVVPRLSQEPVILLADDSDDQPKGVDHLLKRLVKHTKVDDAKKKKESIKATAIVVPGIIEEGPISQKGVSQLSVLKEKLLTKVREQRNRSREQRYLQQCLDNEELPPDAMQPDDAPKSPLALADEFEEENDFSDNDTSSDGEEKDKDGNNSDDDDVVLKHKKRAKRVNPLSDDDDQEDGEETKKASVENIEDEDEDSIGELHLEMPAFLDTEDNVDQPETGDENGAEAGESFLDSSQVANSEKNAQTPLIQKSRAVRSFQCDEAELFSPLTGLPRTQSKTNTPQQGSASASSSFQESPMGSSVSRPLSLAFSPLAGTAGALTACRSLRRQFSEDCAKPWEGGTPAPLNPSQDLDELVGLCSGSFGARAQADEVEEKEEDDDDMPVATLGEPDEGVENESDGEPDDDVNDSAGEPDEDDIENDSEVENTPAAKEEPPALKLQDFFEDEAELSGSDVGSDGEDEDDEEGVLADLIAAENGKEDDEKIREEIGRFHFKQLLDEDKRELKIYQELLLEDGDLHSDGAGRQRQFRWRNSGTDDLDQQAGSEGEEEVHNETEQEADTTWRLQRLERRRWLQEQESAQGPDTHDSASFSEQESLLRAPAVIARQDSFSNKPAAKKRAMCGSFLKLDSGVLGRIAERIKVAPPTEVEGSVTTRNFVFRAAEQKPQKKRPSASQPSQESKKPKLVEVSEKTELKISVFNFM</sequence>
<feature type="compositionally biased region" description="Acidic residues" evidence="4">
    <location>
        <begin position="673"/>
        <end position="682"/>
    </location>
</feature>
<feature type="compositionally biased region" description="Acidic residues" evidence="4">
    <location>
        <begin position="874"/>
        <end position="909"/>
    </location>
</feature>
<feature type="region of interest" description="Disordered" evidence="4">
    <location>
        <begin position="299"/>
        <end position="466"/>
    </location>
</feature>
<proteinExistence type="predicted"/>
<feature type="region of interest" description="Disordered" evidence="4">
    <location>
        <begin position="999"/>
        <end position="1046"/>
    </location>
</feature>
<evidence type="ECO:0000256" key="3">
    <source>
        <dbReference type="ARBA" id="ARBA00023242"/>
    </source>
</evidence>
<evidence type="ECO:0000256" key="2">
    <source>
        <dbReference type="ARBA" id="ARBA00022553"/>
    </source>
</evidence>
<dbReference type="GO" id="GO:0033314">
    <property type="term" value="P:mitotic DNA replication checkpoint signaling"/>
    <property type="evidence" value="ECO:0007669"/>
    <property type="project" value="TreeGrafter"/>
</dbReference>
<dbReference type="EMBL" id="GEDV01006194">
    <property type="protein sequence ID" value="JAP82363.1"/>
    <property type="molecule type" value="Transcribed_RNA"/>
</dbReference>
<feature type="compositionally biased region" description="Basic and acidic residues" evidence="4">
    <location>
        <begin position="127"/>
        <end position="143"/>
    </location>
</feature>
<feature type="compositionally biased region" description="Acidic residues" evidence="4">
    <location>
        <begin position="608"/>
        <end position="624"/>
    </location>
</feature>
<evidence type="ECO:0000256" key="4">
    <source>
        <dbReference type="SAM" id="MobiDB-lite"/>
    </source>
</evidence>
<feature type="region of interest" description="Disordered" evidence="4">
    <location>
        <begin position="1058"/>
        <end position="1078"/>
    </location>
</feature>
<dbReference type="GO" id="GO:0007095">
    <property type="term" value="P:mitotic G2 DNA damage checkpoint signaling"/>
    <property type="evidence" value="ECO:0007669"/>
    <property type="project" value="TreeGrafter"/>
</dbReference>
<feature type="region of interest" description="Disordered" evidence="4">
    <location>
        <begin position="1"/>
        <end position="284"/>
    </location>
</feature>
<protein>
    <submittedName>
        <fullName evidence="5">Claspin</fullName>
    </submittedName>
</protein>
<feature type="region of interest" description="Disordered" evidence="4">
    <location>
        <begin position="819"/>
        <end position="967"/>
    </location>
</feature>
<accession>A0A131YT21</accession>
<feature type="compositionally biased region" description="Basic and acidic residues" evidence="4">
    <location>
        <begin position="101"/>
        <end position="118"/>
    </location>
</feature>
<feature type="compositionally biased region" description="Polar residues" evidence="4">
    <location>
        <begin position="717"/>
        <end position="734"/>
    </location>
</feature>
<feature type="compositionally biased region" description="Polar residues" evidence="4">
    <location>
        <begin position="758"/>
        <end position="770"/>
    </location>
</feature>
<feature type="compositionally biased region" description="Polar residues" evidence="4">
    <location>
        <begin position="205"/>
        <end position="215"/>
    </location>
</feature>
<organism evidence="5">
    <name type="scientific">Rhipicephalus appendiculatus</name>
    <name type="common">Brown ear tick</name>
    <dbReference type="NCBI Taxonomy" id="34631"/>
    <lineage>
        <taxon>Eukaryota</taxon>
        <taxon>Metazoa</taxon>
        <taxon>Ecdysozoa</taxon>
        <taxon>Arthropoda</taxon>
        <taxon>Chelicerata</taxon>
        <taxon>Arachnida</taxon>
        <taxon>Acari</taxon>
        <taxon>Parasitiformes</taxon>
        <taxon>Ixodida</taxon>
        <taxon>Ixodoidea</taxon>
        <taxon>Ixodidae</taxon>
        <taxon>Rhipicephalinae</taxon>
        <taxon>Rhipicephalus</taxon>
        <taxon>Rhipicephalus</taxon>
    </lineage>
</organism>
<feature type="region of interest" description="Disordered" evidence="4">
    <location>
        <begin position="585"/>
        <end position="737"/>
    </location>
</feature>
<dbReference type="PANTHER" id="PTHR14396">
    <property type="entry name" value="CLASPIN"/>
    <property type="match status" value="1"/>
</dbReference>
<name>A0A131YT21_RHIAP</name>
<dbReference type="AlphaFoldDB" id="A0A131YT21"/>
<feature type="compositionally biased region" description="Acidic residues" evidence="4">
    <location>
        <begin position="855"/>
        <end position="867"/>
    </location>
</feature>
<dbReference type="GO" id="GO:0005634">
    <property type="term" value="C:nucleus"/>
    <property type="evidence" value="ECO:0007669"/>
    <property type="project" value="UniProtKB-SubCell"/>
</dbReference>
<feature type="compositionally biased region" description="Polar residues" evidence="4">
    <location>
        <begin position="778"/>
        <end position="789"/>
    </location>
</feature>
<feature type="compositionally biased region" description="Basic and acidic residues" evidence="4">
    <location>
        <begin position="56"/>
        <end position="65"/>
    </location>
</feature>
<feature type="compositionally biased region" description="Acidic residues" evidence="4">
    <location>
        <begin position="694"/>
        <end position="709"/>
    </location>
</feature>
<feature type="region of interest" description="Disordered" evidence="4">
    <location>
        <begin position="1145"/>
        <end position="1171"/>
    </location>
</feature>
<feature type="compositionally biased region" description="Acidic residues" evidence="4">
    <location>
        <begin position="941"/>
        <end position="952"/>
    </location>
</feature>
<dbReference type="InterPro" id="IPR024146">
    <property type="entry name" value="Claspin"/>
</dbReference>
<reference evidence="5" key="1">
    <citation type="journal article" date="2016" name="Ticks Tick Borne Dis.">
        <title>De novo assembly and annotation of the salivary gland transcriptome of Rhipicephalus appendiculatus male and female ticks during blood feeding.</title>
        <authorList>
            <person name="de Castro M.H."/>
            <person name="de Klerk D."/>
            <person name="Pienaar R."/>
            <person name="Latif A.A."/>
            <person name="Rees D.J."/>
            <person name="Mans B.J."/>
        </authorList>
    </citation>
    <scope>NUCLEOTIDE SEQUENCE</scope>
    <source>
        <tissue evidence="5">Salivary glands</tissue>
    </source>
</reference>
<keyword evidence="3" id="KW-0539">Nucleus</keyword>
<feature type="compositionally biased region" description="Polar residues" evidence="4">
    <location>
        <begin position="1"/>
        <end position="54"/>
    </location>
</feature>
<feature type="compositionally biased region" description="Basic and acidic residues" evidence="4">
    <location>
        <begin position="305"/>
        <end position="317"/>
    </location>
</feature>
<dbReference type="PANTHER" id="PTHR14396:SF10">
    <property type="entry name" value="CLASPIN"/>
    <property type="match status" value="1"/>
</dbReference>
<feature type="compositionally biased region" description="Low complexity" evidence="4">
    <location>
        <begin position="411"/>
        <end position="429"/>
    </location>
</feature>